<protein>
    <submittedName>
        <fullName evidence="3">DUF4064 domain-containing protein</fullName>
    </submittedName>
</protein>
<evidence type="ECO:0000256" key="1">
    <source>
        <dbReference type="SAM" id="Phobius"/>
    </source>
</evidence>
<sequence length="130" mass="14417">MKRIVINILNIIGVIGNVLMIGTGLVFLYLEDNADFLKYLDESWSKSQNDYTLDQLSQAGMMFVLPGIIGLILGILAIYLLKSNRNQKLVGWMLIILSVVSCFISLFAAIPNIFFIIAGIIILVGNPKKI</sequence>
<dbReference type="AlphaFoldDB" id="A0A4U0FKQ2"/>
<dbReference type="RefSeq" id="WP_136775862.1">
    <property type="nucleotide sequence ID" value="NZ_SUPK01000001.1"/>
</dbReference>
<feature type="transmembrane region" description="Helical" evidence="1">
    <location>
        <begin position="59"/>
        <end position="81"/>
    </location>
</feature>
<name>A0A4U0FKQ2_9BACL</name>
<organism evidence="3 4">
    <name type="scientific">Cohnella pontilimi</name>
    <dbReference type="NCBI Taxonomy" id="2564100"/>
    <lineage>
        <taxon>Bacteria</taxon>
        <taxon>Bacillati</taxon>
        <taxon>Bacillota</taxon>
        <taxon>Bacilli</taxon>
        <taxon>Bacillales</taxon>
        <taxon>Paenibacillaceae</taxon>
        <taxon>Cohnella</taxon>
    </lineage>
</organism>
<feature type="domain" description="DUF4064" evidence="2">
    <location>
        <begin position="2"/>
        <end position="103"/>
    </location>
</feature>
<evidence type="ECO:0000313" key="3">
    <source>
        <dbReference type="EMBL" id="TJY44142.1"/>
    </source>
</evidence>
<keyword evidence="1" id="KW-1133">Transmembrane helix</keyword>
<proteinExistence type="predicted"/>
<gene>
    <name evidence="3" type="ORF">E5161_01735</name>
</gene>
<evidence type="ECO:0000313" key="4">
    <source>
        <dbReference type="Proteomes" id="UP000309673"/>
    </source>
</evidence>
<dbReference type="Proteomes" id="UP000309673">
    <property type="component" value="Unassembled WGS sequence"/>
</dbReference>
<comment type="caution">
    <text evidence="3">The sequence shown here is derived from an EMBL/GenBank/DDBJ whole genome shotgun (WGS) entry which is preliminary data.</text>
</comment>
<dbReference type="InterPro" id="IPR025273">
    <property type="entry name" value="DUF4064"/>
</dbReference>
<dbReference type="OrthoDB" id="2357232at2"/>
<feature type="transmembrane region" description="Helical" evidence="1">
    <location>
        <begin position="7"/>
        <end position="30"/>
    </location>
</feature>
<feature type="transmembrane region" description="Helical" evidence="1">
    <location>
        <begin position="93"/>
        <end position="124"/>
    </location>
</feature>
<keyword evidence="1" id="KW-0472">Membrane</keyword>
<evidence type="ECO:0000259" key="2">
    <source>
        <dbReference type="Pfam" id="PF13273"/>
    </source>
</evidence>
<dbReference type="Pfam" id="PF13273">
    <property type="entry name" value="DUF4064"/>
    <property type="match status" value="1"/>
</dbReference>
<keyword evidence="1" id="KW-0812">Transmembrane</keyword>
<accession>A0A4U0FKQ2</accession>
<keyword evidence="4" id="KW-1185">Reference proteome</keyword>
<reference evidence="3 4" key="1">
    <citation type="submission" date="2019-04" db="EMBL/GenBank/DDBJ databases">
        <title>Cohnella sp. nov., isolated from soil.</title>
        <authorList>
            <person name="Kim W."/>
        </authorList>
    </citation>
    <scope>NUCLEOTIDE SEQUENCE [LARGE SCALE GENOMIC DNA]</scope>
    <source>
        <strain evidence="3 4">CAU 1483</strain>
    </source>
</reference>
<dbReference type="EMBL" id="SUPK01000001">
    <property type="protein sequence ID" value="TJY44142.1"/>
    <property type="molecule type" value="Genomic_DNA"/>
</dbReference>